<dbReference type="Pfam" id="PF08030">
    <property type="entry name" value="NAD_binding_6"/>
    <property type="match status" value="1"/>
</dbReference>
<dbReference type="InterPro" id="IPR017927">
    <property type="entry name" value="FAD-bd_FR_type"/>
</dbReference>
<dbReference type="OrthoDB" id="436496at2759"/>
<sequence>MALRGKGVISLQNWLPVAVWASVTCALFSWAYFRYHHEPRYFYTRQILGQWLCVSRGTAAVLHLCMACVVVPVSRFLHLAVARAALPQRLPKISALFLVHMRKMHVTFAFTLVVASVVHTISHVVNAFNFSLHYNYEYREVNWGNAGQGALSLVFTSAVGLSGIGMMVIITLMAYTSLEKVRNPHYNYFWFSHHLAWPFLALYLIHPLSKVIKEISNIEEHKPCLQYVVKANDSFQQPCEAPPAFKAPESDAWKWLFIPLILMCFDLILRLSSQFKETTVSSVAALPGQALEIFMHCSSFSCSPGQYVLLQVPSVSALEWHPFTIVKCPSNKDRKFSVIVKARGDWTRKCVNQMVNQFISLSDTNKDKVINKEIRLLISGPFASPMEQVLRGKNSVCIGGGVGITPFMSHLRYMLEADSNQVEQLKFIWICPDASQILWFAWTLSSLHDKFWEHNKPDVFNFSIYVTKPSSCQYLEGVLEAKYPLVAQRIHNGRPKWDALFFDIKCEFSTKDVVNIFGCGSKSMLQQLGYQSKMISTSKNRYVLVREAYS</sequence>
<dbReference type="InterPro" id="IPR013112">
    <property type="entry name" value="FAD-bd_8"/>
</dbReference>
<dbReference type="Proteomes" id="UP000494165">
    <property type="component" value="Unassembled WGS sequence"/>
</dbReference>
<feature type="transmembrane region" description="Helical" evidence="7">
    <location>
        <begin position="106"/>
        <end position="130"/>
    </location>
</feature>
<name>A0A8S1CYF3_9INSE</name>
<gene>
    <name evidence="9" type="ORF">CLODIP_2_CD12609</name>
</gene>
<evidence type="ECO:0000259" key="8">
    <source>
        <dbReference type="PROSITE" id="PS51384"/>
    </source>
</evidence>
<dbReference type="InterPro" id="IPR013121">
    <property type="entry name" value="Fe_red_NAD-bd_6"/>
</dbReference>
<evidence type="ECO:0000256" key="7">
    <source>
        <dbReference type="SAM" id="Phobius"/>
    </source>
</evidence>
<dbReference type="InterPro" id="IPR017938">
    <property type="entry name" value="Riboflavin_synthase-like_b-brl"/>
</dbReference>
<dbReference type="Gene3D" id="3.40.50.80">
    <property type="entry name" value="Nucleotide-binding domain of ferredoxin-NADP reductase (FNR) module"/>
    <property type="match status" value="1"/>
</dbReference>
<proteinExistence type="predicted"/>
<dbReference type="PROSITE" id="PS51384">
    <property type="entry name" value="FAD_FR"/>
    <property type="match status" value="1"/>
</dbReference>
<keyword evidence="2 7" id="KW-0812">Transmembrane</keyword>
<keyword evidence="4" id="KW-0560">Oxidoreductase</keyword>
<keyword evidence="3 7" id="KW-1133">Transmembrane helix</keyword>
<evidence type="ECO:0000256" key="5">
    <source>
        <dbReference type="ARBA" id="ARBA00023136"/>
    </source>
</evidence>
<evidence type="ECO:0000313" key="9">
    <source>
        <dbReference type="EMBL" id="CAB3373109.1"/>
    </source>
</evidence>
<keyword evidence="10" id="KW-1185">Reference proteome</keyword>
<evidence type="ECO:0000313" key="10">
    <source>
        <dbReference type="Proteomes" id="UP000494165"/>
    </source>
</evidence>
<dbReference type="GO" id="GO:0043020">
    <property type="term" value="C:NADPH oxidase complex"/>
    <property type="evidence" value="ECO:0007669"/>
    <property type="project" value="TreeGrafter"/>
</dbReference>
<reference evidence="9 10" key="1">
    <citation type="submission" date="2020-04" db="EMBL/GenBank/DDBJ databases">
        <authorList>
            <person name="Alioto T."/>
            <person name="Alioto T."/>
            <person name="Gomez Garrido J."/>
        </authorList>
    </citation>
    <scope>NUCLEOTIDE SEQUENCE [LARGE SCALE GENOMIC DNA]</scope>
</reference>
<dbReference type="Gene3D" id="2.40.30.10">
    <property type="entry name" value="Translation factors"/>
    <property type="match status" value="1"/>
</dbReference>
<dbReference type="InterPro" id="IPR000778">
    <property type="entry name" value="Cyt_b245_heavy_chain"/>
</dbReference>
<evidence type="ECO:0000256" key="2">
    <source>
        <dbReference type="ARBA" id="ARBA00022692"/>
    </source>
</evidence>
<accession>A0A8S1CYF3</accession>
<dbReference type="PANTHER" id="PTHR11972">
    <property type="entry name" value="NADPH OXIDASE"/>
    <property type="match status" value="1"/>
</dbReference>
<organism evidence="9 10">
    <name type="scientific">Cloeon dipterum</name>
    <dbReference type="NCBI Taxonomy" id="197152"/>
    <lineage>
        <taxon>Eukaryota</taxon>
        <taxon>Metazoa</taxon>
        <taxon>Ecdysozoa</taxon>
        <taxon>Arthropoda</taxon>
        <taxon>Hexapoda</taxon>
        <taxon>Insecta</taxon>
        <taxon>Pterygota</taxon>
        <taxon>Palaeoptera</taxon>
        <taxon>Ephemeroptera</taxon>
        <taxon>Pisciforma</taxon>
        <taxon>Baetidae</taxon>
        <taxon>Cloeon</taxon>
    </lineage>
</organism>
<dbReference type="Pfam" id="PF01794">
    <property type="entry name" value="Ferric_reduct"/>
    <property type="match status" value="1"/>
</dbReference>
<dbReference type="InterPro" id="IPR050369">
    <property type="entry name" value="RBOH/FRE"/>
</dbReference>
<comment type="subcellular location">
    <subcellularLocation>
        <location evidence="1">Membrane</location>
        <topology evidence="1">Multi-pass membrane protein</topology>
    </subcellularLocation>
</comment>
<comment type="catalytic activity">
    <reaction evidence="6">
        <text>NADPH + 2 O2 = 2 superoxide + NADP(+) + H(+)</text>
        <dbReference type="Rhea" id="RHEA:63180"/>
        <dbReference type="ChEBI" id="CHEBI:15378"/>
        <dbReference type="ChEBI" id="CHEBI:15379"/>
        <dbReference type="ChEBI" id="CHEBI:18421"/>
        <dbReference type="ChEBI" id="CHEBI:57783"/>
        <dbReference type="ChEBI" id="CHEBI:58349"/>
    </reaction>
</comment>
<dbReference type="EMBL" id="CADEPI010000081">
    <property type="protein sequence ID" value="CAB3373109.1"/>
    <property type="molecule type" value="Genomic_DNA"/>
</dbReference>
<dbReference type="SUPFAM" id="SSF52343">
    <property type="entry name" value="Ferredoxin reductase-like, C-terminal NADP-linked domain"/>
    <property type="match status" value="1"/>
</dbReference>
<dbReference type="GO" id="GO:0016175">
    <property type="term" value="F:superoxide-generating NAD(P)H oxidase activity"/>
    <property type="evidence" value="ECO:0007669"/>
    <property type="project" value="TreeGrafter"/>
</dbReference>
<evidence type="ECO:0000256" key="6">
    <source>
        <dbReference type="ARBA" id="ARBA00049908"/>
    </source>
</evidence>
<evidence type="ECO:0000256" key="3">
    <source>
        <dbReference type="ARBA" id="ARBA00022989"/>
    </source>
</evidence>
<comment type="caution">
    <text evidence="9">The sequence shown here is derived from an EMBL/GenBank/DDBJ whole genome shotgun (WGS) entry which is preliminary data.</text>
</comment>
<feature type="transmembrane region" description="Helical" evidence="7">
    <location>
        <begin position="60"/>
        <end position="86"/>
    </location>
</feature>
<dbReference type="PANTHER" id="PTHR11972:SF153">
    <property type="entry name" value="SUPEROXIDE-GENERATING NADPH OXIDASE HEAVY CHAIN SUBUNIT A"/>
    <property type="match status" value="1"/>
</dbReference>
<dbReference type="InterPro" id="IPR039261">
    <property type="entry name" value="FNR_nucleotide-bd"/>
</dbReference>
<evidence type="ECO:0000256" key="4">
    <source>
        <dbReference type="ARBA" id="ARBA00023002"/>
    </source>
</evidence>
<dbReference type="CDD" id="cd06186">
    <property type="entry name" value="NOX_Duox_like_FAD_NADP"/>
    <property type="match status" value="1"/>
</dbReference>
<dbReference type="InterPro" id="IPR013130">
    <property type="entry name" value="Fe3_Rdtase_TM_dom"/>
</dbReference>
<dbReference type="PRINTS" id="PR00466">
    <property type="entry name" value="GP91PHOX"/>
</dbReference>
<evidence type="ECO:0000256" key="1">
    <source>
        <dbReference type="ARBA" id="ARBA00004141"/>
    </source>
</evidence>
<dbReference type="GO" id="GO:0006952">
    <property type="term" value="P:defense response"/>
    <property type="evidence" value="ECO:0007669"/>
    <property type="project" value="TreeGrafter"/>
</dbReference>
<keyword evidence="5 7" id="KW-0472">Membrane</keyword>
<feature type="transmembrane region" description="Helical" evidence="7">
    <location>
        <begin position="150"/>
        <end position="175"/>
    </location>
</feature>
<dbReference type="GO" id="GO:0042554">
    <property type="term" value="P:superoxide anion generation"/>
    <property type="evidence" value="ECO:0007669"/>
    <property type="project" value="TreeGrafter"/>
</dbReference>
<feature type="domain" description="FAD-binding FR-type" evidence="8">
    <location>
        <begin position="273"/>
        <end position="388"/>
    </location>
</feature>
<dbReference type="Pfam" id="PF08022">
    <property type="entry name" value="FAD_binding_8"/>
    <property type="match status" value="1"/>
</dbReference>
<protein>
    <recommendedName>
        <fullName evidence="8">FAD-binding FR-type domain-containing protein</fullName>
    </recommendedName>
</protein>
<dbReference type="SUPFAM" id="SSF63380">
    <property type="entry name" value="Riboflavin synthase domain-like"/>
    <property type="match status" value="1"/>
</dbReference>
<feature type="transmembrane region" description="Helical" evidence="7">
    <location>
        <begin position="12"/>
        <end position="33"/>
    </location>
</feature>
<dbReference type="AlphaFoldDB" id="A0A8S1CYF3"/>